<organism evidence="2 3">
    <name type="scientific">Caerostris extrusa</name>
    <name type="common">Bark spider</name>
    <name type="synonym">Caerostris bankana</name>
    <dbReference type="NCBI Taxonomy" id="172846"/>
    <lineage>
        <taxon>Eukaryota</taxon>
        <taxon>Metazoa</taxon>
        <taxon>Ecdysozoa</taxon>
        <taxon>Arthropoda</taxon>
        <taxon>Chelicerata</taxon>
        <taxon>Arachnida</taxon>
        <taxon>Araneae</taxon>
        <taxon>Araneomorphae</taxon>
        <taxon>Entelegynae</taxon>
        <taxon>Araneoidea</taxon>
        <taxon>Araneidae</taxon>
        <taxon>Caerostris</taxon>
    </lineage>
</organism>
<dbReference type="InterPro" id="IPR002156">
    <property type="entry name" value="RNaseH_domain"/>
</dbReference>
<reference evidence="2 3" key="1">
    <citation type="submission" date="2021-06" db="EMBL/GenBank/DDBJ databases">
        <title>Caerostris extrusa draft genome.</title>
        <authorList>
            <person name="Kono N."/>
            <person name="Arakawa K."/>
        </authorList>
    </citation>
    <scope>NUCLEOTIDE SEQUENCE [LARGE SCALE GENOMIC DNA]</scope>
</reference>
<dbReference type="Pfam" id="PF00075">
    <property type="entry name" value="RNase_H"/>
    <property type="match status" value="1"/>
</dbReference>
<dbReference type="InterPro" id="IPR036397">
    <property type="entry name" value="RNaseH_sf"/>
</dbReference>
<comment type="caution">
    <text evidence="2">The sequence shown here is derived from an EMBL/GenBank/DDBJ whole genome shotgun (WGS) entry which is preliminary data.</text>
</comment>
<evidence type="ECO:0000313" key="3">
    <source>
        <dbReference type="Proteomes" id="UP001054945"/>
    </source>
</evidence>
<dbReference type="AlphaFoldDB" id="A0AAV4VP98"/>
<feature type="domain" description="RNase H type-1" evidence="1">
    <location>
        <begin position="48"/>
        <end position="177"/>
    </location>
</feature>
<evidence type="ECO:0000313" key="2">
    <source>
        <dbReference type="EMBL" id="GIY71750.1"/>
    </source>
</evidence>
<proteinExistence type="predicted"/>
<dbReference type="GO" id="GO:0003676">
    <property type="term" value="F:nucleic acid binding"/>
    <property type="evidence" value="ECO:0007669"/>
    <property type="project" value="InterPro"/>
</dbReference>
<dbReference type="PROSITE" id="PS50879">
    <property type="entry name" value="RNASE_H_1"/>
    <property type="match status" value="1"/>
</dbReference>
<evidence type="ECO:0000259" key="1">
    <source>
        <dbReference type="PROSITE" id="PS50879"/>
    </source>
</evidence>
<dbReference type="EMBL" id="BPLR01014853">
    <property type="protein sequence ID" value="GIY71750.1"/>
    <property type="molecule type" value="Genomic_DNA"/>
</dbReference>
<dbReference type="Gene3D" id="3.30.420.10">
    <property type="entry name" value="Ribonuclease H-like superfamily/Ribonuclease H"/>
    <property type="match status" value="1"/>
</dbReference>
<keyword evidence="3" id="KW-1185">Reference proteome</keyword>
<dbReference type="Proteomes" id="UP001054945">
    <property type="component" value="Unassembled WGS sequence"/>
</dbReference>
<name>A0AAV4VP98_CAEEX</name>
<dbReference type="InterPro" id="IPR012337">
    <property type="entry name" value="RNaseH-like_sf"/>
</dbReference>
<protein>
    <recommendedName>
        <fullName evidence="1">RNase H type-1 domain-containing protein</fullName>
    </recommendedName>
</protein>
<sequence length="181" mass="20372">MYRVPKGWSVLSNLDLQYKHSSNNLEIKPNIEPPWCKQKFKWRHLNETEGGHCIFTDGSKMSNKVGSAMVVVENGVETSHETVRINDEASVFMAELKAIEMAINHIISNNIPHSKIITDSSSVLQALNNPNNCKPSISHLKQLLIKSPATIELIWTRAHIGIYGNELADQYAKTSYIKGHH</sequence>
<dbReference type="CDD" id="cd09276">
    <property type="entry name" value="Rnase_HI_RT_non_LTR"/>
    <property type="match status" value="1"/>
</dbReference>
<dbReference type="GO" id="GO:0004523">
    <property type="term" value="F:RNA-DNA hybrid ribonuclease activity"/>
    <property type="evidence" value="ECO:0007669"/>
    <property type="project" value="InterPro"/>
</dbReference>
<dbReference type="SUPFAM" id="SSF53098">
    <property type="entry name" value="Ribonuclease H-like"/>
    <property type="match status" value="1"/>
</dbReference>
<accession>A0AAV4VP98</accession>
<gene>
    <name evidence="2" type="primary">R1A1-elementORF2_476</name>
    <name evidence="2" type="ORF">CEXT_614591</name>
</gene>